<protein>
    <submittedName>
        <fullName evidence="1">Uncharacterized protein</fullName>
    </submittedName>
</protein>
<proteinExistence type="predicted"/>
<dbReference type="AlphaFoldDB" id="A0A381VXA1"/>
<gene>
    <name evidence="1" type="ORF">METZ01_LOCUS97232</name>
</gene>
<dbReference type="EMBL" id="UINC01009929">
    <property type="protein sequence ID" value="SVA44378.1"/>
    <property type="molecule type" value="Genomic_DNA"/>
</dbReference>
<reference evidence="1" key="1">
    <citation type="submission" date="2018-05" db="EMBL/GenBank/DDBJ databases">
        <authorList>
            <person name="Lanie J.A."/>
            <person name="Ng W.-L."/>
            <person name="Kazmierczak K.M."/>
            <person name="Andrzejewski T.M."/>
            <person name="Davidsen T.M."/>
            <person name="Wayne K.J."/>
            <person name="Tettelin H."/>
            <person name="Glass J.I."/>
            <person name="Rusch D."/>
            <person name="Podicherti R."/>
            <person name="Tsui H.-C.T."/>
            <person name="Winkler M.E."/>
        </authorList>
    </citation>
    <scope>NUCLEOTIDE SEQUENCE</scope>
</reference>
<name>A0A381VXA1_9ZZZZ</name>
<accession>A0A381VXA1</accession>
<evidence type="ECO:0000313" key="1">
    <source>
        <dbReference type="EMBL" id="SVA44378.1"/>
    </source>
</evidence>
<sequence length="84" mass="9836">MFALFTQGCSNLQEKAYTRIPNDVHQQAEKVCNNIDGSQFIVRDLRVWLKKKDKSEIELKHYKSILPDGYYFCSGHDRNSLIIE</sequence>
<organism evidence="1">
    <name type="scientific">marine metagenome</name>
    <dbReference type="NCBI Taxonomy" id="408172"/>
    <lineage>
        <taxon>unclassified sequences</taxon>
        <taxon>metagenomes</taxon>
        <taxon>ecological metagenomes</taxon>
    </lineage>
</organism>